<reference evidence="7" key="1">
    <citation type="submission" date="2025-08" db="UniProtKB">
        <authorList>
            <consortium name="Ensembl"/>
        </authorList>
    </citation>
    <scope>IDENTIFICATION</scope>
</reference>
<protein>
    <submittedName>
        <fullName evidence="7">Uncharacterized protein</fullName>
    </submittedName>
</protein>
<dbReference type="GO" id="GO:0005615">
    <property type="term" value="C:extracellular space"/>
    <property type="evidence" value="ECO:0007669"/>
    <property type="project" value="TreeGrafter"/>
</dbReference>
<keyword evidence="4" id="KW-0027">Amidation</keyword>
<proteinExistence type="inferred from homology"/>
<keyword evidence="2" id="KW-0165">Cleavage on pair of basic residues</keyword>
<dbReference type="AlphaFoldDB" id="A0A8C6Y2U5"/>
<dbReference type="InterPro" id="IPR022423">
    <property type="entry name" value="Neurohypophysial_hormone_CS"/>
</dbReference>
<dbReference type="InterPro" id="IPR000981">
    <property type="entry name" value="Neurhyp_horm"/>
</dbReference>
<dbReference type="OrthoDB" id="10056056at2759"/>
<evidence type="ECO:0000256" key="2">
    <source>
        <dbReference type="ARBA" id="ARBA00022685"/>
    </source>
</evidence>
<dbReference type="GO" id="GO:0030141">
    <property type="term" value="C:secretory granule"/>
    <property type="evidence" value="ECO:0007669"/>
    <property type="project" value="TreeGrafter"/>
</dbReference>
<dbReference type="PRINTS" id="PR00831">
    <property type="entry name" value="NEUROPHYSIN"/>
</dbReference>
<keyword evidence="8" id="KW-1185">Reference proteome</keyword>
<dbReference type="PANTHER" id="PTHR11681">
    <property type="entry name" value="NEUROPHYSIN"/>
    <property type="match status" value="1"/>
</dbReference>
<dbReference type="PROSITE" id="PS00264">
    <property type="entry name" value="NEUROHYPOPHYS_HORM"/>
    <property type="match status" value="1"/>
</dbReference>
<sequence length="84" mass="9159">MPAGILSAFIFCLLTLSSACYLQNCPQGRKRSVPEVDMENCRPCGPENTGMCICCPENKACLHGLGAKMSCRRKKSLNFPCQVS</sequence>
<keyword evidence="5" id="KW-1015">Disulfide bond</keyword>
<evidence type="ECO:0000256" key="4">
    <source>
        <dbReference type="ARBA" id="ARBA00022815"/>
    </source>
</evidence>
<feature type="signal peptide" evidence="6">
    <location>
        <begin position="1"/>
        <end position="19"/>
    </location>
</feature>
<feature type="chain" id="PRO_5034344085" evidence="6">
    <location>
        <begin position="20"/>
        <end position="84"/>
    </location>
</feature>
<evidence type="ECO:0000256" key="5">
    <source>
        <dbReference type="ARBA" id="ARBA00023157"/>
    </source>
</evidence>
<evidence type="ECO:0000256" key="1">
    <source>
        <dbReference type="ARBA" id="ARBA00007369"/>
    </source>
</evidence>
<reference evidence="7" key="2">
    <citation type="submission" date="2025-09" db="UniProtKB">
        <authorList>
            <consortium name="Ensembl"/>
        </authorList>
    </citation>
    <scope>IDENTIFICATION</scope>
</reference>
<organism evidence="7 8">
    <name type="scientific">Naja naja</name>
    <name type="common">Indian cobra</name>
    <dbReference type="NCBI Taxonomy" id="35670"/>
    <lineage>
        <taxon>Eukaryota</taxon>
        <taxon>Metazoa</taxon>
        <taxon>Chordata</taxon>
        <taxon>Craniata</taxon>
        <taxon>Vertebrata</taxon>
        <taxon>Euteleostomi</taxon>
        <taxon>Lepidosauria</taxon>
        <taxon>Squamata</taxon>
        <taxon>Bifurcata</taxon>
        <taxon>Unidentata</taxon>
        <taxon>Episquamata</taxon>
        <taxon>Toxicofera</taxon>
        <taxon>Serpentes</taxon>
        <taxon>Colubroidea</taxon>
        <taxon>Elapidae</taxon>
        <taxon>Elapinae</taxon>
        <taxon>Naja</taxon>
    </lineage>
</organism>
<evidence type="ECO:0000256" key="6">
    <source>
        <dbReference type="SAM" id="SignalP"/>
    </source>
</evidence>
<dbReference type="Ensembl" id="ENSNNAT00000023375.1">
    <property type="protein sequence ID" value="ENSNNAP00000022303.1"/>
    <property type="gene ID" value="ENSNNAG00000014717.1"/>
</dbReference>
<evidence type="ECO:0000313" key="7">
    <source>
        <dbReference type="Ensembl" id="ENSNNAP00000022303.1"/>
    </source>
</evidence>
<dbReference type="Proteomes" id="UP000694559">
    <property type="component" value="Unplaced"/>
</dbReference>
<dbReference type="InterPro" id="IPR036387">
    <property type="entry name" value="Neurhyp_horm_dom_sf"/>
</dbReference>
<comment type="similarity">
    <text evidence="1">Belongs to the vasopressin/oxytocin family.</text>
</comment>
<dbReference type="GO" id="GO:0005185">
    <property type="term" value="F:neurohypophyseal hormone activity"/>
    <property type="evidence" value="ECO:0007669"/>
    <property type="project" value="InterPro"/>
</dbReference>
<name>A0A8C6Y2U5_NAJNA</name>
<evidence type="ECO:0000256" key="3">
    <source>
        <dbReference type="ARBA" id="ARBA00022729"/>
    </source>
</evidence>
<accession>A0A8C6Y2U5</accession>
<evidence type="ECO:0000313" key="8">
    <source>
        <dbReference type="Proteomes" id="UP000694559"/>
    </source>
</evidence>
<dbReference type="PANTHER" id="PTHR11681:SF5">
    <property type="entry name" value="ISOTOCIN"/>
    <property type="match status" value="1"/>
</dbReference>
<keyword evidence="3 6" id="KW-0732">Signal</keyword>
<dbReference type="SUPFAM" id="SSF49606">
    <property type="entry name" value="Neurophysin II"/>
    <property type="match status" value="1"/>
</dbReference>